<dbReference type="Proteomes" id="UP001230978">
    <property type="component" value="Chromosome"/>
</dbReference>
<keyword evidence="2" id="KW-1185">Reference proteome</keyword>
<sequence>MQGLDDFGHLQELISEWAEIGRVDLDIWDAEQVISVISGNPDFREKFVALLESRLAASVQ</sequence>
<accession>A0ABY8QA40</accession>
<dbReference type="RefSeq" id="WP_281468558.1">
    <property type="nucleotide sequence ID" value="NZ_CP124535.1"/>
</dbReference>
<evidence type="ECO:0000313" key="1">
    <source>
        <dbReference type="EMBL" id="WGV17351.1"/>
    </source>
</evidence>
<dbReference type="EMBL" id="CP124535">
    <property type="protein sequence ID" value="WGV17351.1"/>
    <property type="molecule type" value="Genomic_DNA"/>
</dbReference>
<evidence type="ECO:0000313" key="2">
    <source>
        <dbReference type="Proteomes" id="UP001230978"/>
    </source>
</evidence>
<organism evidence="1 2">
    <name type="scientific">Fuscovulum ytuae</name>
    <dbReference type="NCBI Taxonomy" id="3042299"/>
    <lineage>
        <taxon>Bacteria</taxon>
        <taxon>Pseudomonadati</taxon>
        <taxon>Pseudomonadota</taxon>
        <taxon>Alphaproteobacteria</taxon>
        <taxon>Rhodobacterales</taxon>
        <taxon>Paracoccaceae</taxon>
        <taxon>Fuscovulum</taxon>
    </lineage>
</organism>
<proteinExistence type="predicted"/>
<name>A0ABY8QA40_9RHOB</name>
<protein>
    <submittedName>
        <fullName evidence="1">Uncharacterized protein</fullName>
    </submittedName>
</protein>
<gene>
    <name evidence="1" type="ORF">QF092_06035</name>
</gene>
<reference evidence="1 2" key="1">
    <citation type="submission" date="2023-04" db="EMBL/GenBank/DDBJ databases">
        <title>YMD61, complete Genome.</title>
        <authorList>
            <person name="Zhang J."/>
        </authorList>
    </citation>
    <scope>NUCLEOTIDE SEQUENCE [LARGE SCALE GENOMIC DNA]</scope>
    <source>
        <strain evidence="1 2">YMD61</strain>
    </source>
</reference>